<protein>
    <submittedName>
        <fullName evidence="1">Qde-2-interacting protein</fullName>
    </submittedName>
</protein>
<evidence type="ECO:0000313" key="2">
    <source>
        <dbReference type="Proteomes" id="UP000805649"/>
    </source>
</evidence>
<sequence length="542" mass="60898">MTDSFLNSEPCKEFSHGKENKEFVDRLTKILGAGFRFNDQVCHKSDEVIEDFTLDPLALDRHIAAIKAAKGGKETKSVSGSTGKAIPHVSSLNYVPSTSAKLSAAEYNALVTKTFPEYETLKPGDWSEKDAMFVAWDLVRRYPTSYIGKTNRPKAAPFFESMTEEQTWDFFYVYHPKMLHESPYIFVPTKQFNHFLDIINASIQTKLTIPDGQPGEKFYITFGSSCTIRPKYVGRSSSHNEYLALQGAIPPPVDEDACQGALIHGMDFLLANLNAHLDTTTTKSKSRKKKQAKAQNRAESIYDAQTYLGLRPQAGVIEGKEKLKTDELVPNALIKEVIFICIDIEVAEEHHGTILEVGMSVLDTKDIVDIPPGETGQNWFSYIKSRHLVTADYKHIVNRKYVKGCPELFNFGESEYPNVNELRDKILSTFNELSTSGVPKKEMPFRNIVLVGHDLDSDLSYMASMNVHPWSVDGLLRCLDTKDMHQAWREEGQGRSLGFVLQDLEIPSKNLHNAGNDAAYTLRAMLGVAVRARMDEQVGRKK</sequence>
<gene>
    <name evidence="1" type="ORF">CTRU02_212813</name>
</gene>
<organism evidence="1 2">
    <name type="scientific">Colletotrichum truncatum</name>
    <name type="common">Anthracnose fungus</name>
    <name type="synonym">Colletotrichum capsici</name>
    <dbReference type="NCBI Taxonomy" id="5467"/>
    <lineage>
        <taxon>Eukaryota</taxon>
        <taxon>Fungi</taxon>
        <taxon>Dikarya</taxon>
        <taxon>Ascomycota</taxon>
        <taxon>Pezizomycotina</taxon>
        <taxon>Sordariomycetes</taxon>
        <taxon>Hypocreomycetidae</taxon>
        <taxon>Glomerellales</taxon>
        <taxon>Glomerellaceae</taxon>
        <taxon>Colletotrichum</taxon>
        <taxon>Colletotrichum truncatum species complex</taxon>
    </lineage>
</organism>
<dbReference type="Proteomes" id="UP000805649">
    <property type="component" value="Unassembled WGS sequence"/>
</dbReference>
<name>A0ACC3YIY7_COLTU</name>
<dbReference type="EMBL" id="VUJX02000009">
    <property type="protein sequence ID" value="KAL0931860.1"/>
    <property type="molecule type" value="Genomic_DNA"/>
</dbReference>
<keyword evidence="2" id="KW-1185">Reference proteome</keyword>
<accession>A0ACC3YIY7</accession>
<evidence type="ECO:0000313" key="1">
    <source>
        <dbReference type="EMBL" id="KAL0931860.1"/>
    </source>
</evidence>
<reference evidence="1 2" key="1">
    <citation type="journal article" date="2020" name="Phytopathology">
        <title>Genome Sequence Resources of Colletotrichum truncatum, C. plurivorum, C. musicola, and C. sojae: Four Species Pathogenic to Soybean (Glycine max).</title>
        <authorList>
            <person name="Rogerio F."/>
            <person name="Boufleur T.R."/>
            <person name="Ciampi-Guillardi M."/>
            <person name="Sukno S.A."/>
            <person name="Thon M.R."/>
            <person name="Massola Junior N.S."/>
            <person name="Baroncelli R."/>
        </authorList>
    </citation>
    <scope>NUCLEOTIDE SEQUENCE [LARGE SCALE GENOMIC DNA]</scope>
    <source>
        <strain evidence="1 2">CMES1059</strain>
    </source>
</reference>
<proteinExistence type="predicted"/>
<comment type="caution">
    <text evidence="1">The sequence shown here is derived from an EMBL/GenBank/DDBJ whole genome shotgun (WGS) entry which is preliminary data.</text>
</comment>